<reference evidence="7 8" key="1">
    <citation type="submission" date="2016-08" db="EMBL/GenBank/DDBJ databases">
        <title>Complete genome sequence of Spiroplasma helicoides TABS-2 (DSM 22551).</title>
        <authorList>
            <person name="Shen W.-Y."/>
            <person name="Lo W.-S."/>
            <person name="Lai Y.-C."/>
            <person name="Kuo C.-H."/>
        </authorList>
    </citation>
    <scope>NUCLEOTIDE SEQUENCE [LARGE SCALE GENOMIC DNA]</scope>
    <source>
        <strain evidence="7 8">TABS-2</strain>
    </source>
</reference>
<dbReference type="KEGG" id="shj:SHELI_v1c05090"/>
<gene>
    <name evidence="7" type="primary">oppA</name>
    <name evidence="7" type="ORF">SHELI_v1c05090</name>
</gene>
<comment type="subcellular location">
    <subcellularLocation>
        <location evidence="1">Cell membrane</location>
        <topology evidence="1">Lipid-anchor</topology>
    </subcellularLocation>
</comment>
<comment type="similarity">
    <text evidence="2">Belongs to the bacterial solute-binding protein 5 family.</text>
</comment>
<feature type="signal peptide" evidence="5">
    <location>
        <begin position="1"/>
        <end position="23"/>
    </location>
</feature>
<dbReference type="PANTHER" id="PTHR30290:SF10">
    <property type="entry name" value="PERIPLASMIC OLIGOPEPTIDE-BINDING PROTEIN-RELATED"/>
    <property type="match status" value="1"/>
</dbReference>
<name>A0A1B3SKL1_9MOLU</name>
<organism evidence="7 8">
    <name type="scientific">Spiroplasma helicoides</name>
    <dbReference type="NCBI Taxonomy" id="216938"/>
    <lineage>
        <taxon>Bacteria</taxon>
        <taxon>Bacillati</taxon>
        <taxon>Mycoplasmatota</taxon>
        <taxon>Mollicutes</taxon>
        <taxon>Entomoplasmatales</taxon>
        <taxon>Spiroplasmataceae</taxon>
        <taxon>Spiroplasma</taxon>
    </lineage>
</organism>
<dbReference type="PANTHER" id="PTHR30290">
    <property type="entry name" value="PERIPLASMIC BINDING COMPONENT OF ABC TRANSPORTER"/>
    <property type="match status" value="1"/>
</dbReference>
<protein>
    <submittedName>
        <fullName evidence="7">Oligopeptide ABC transporter substrate-binding protein</fullName>
    </submittedName>
</protein>
<keyword evidence="3" id="KW-0813">Transport</keyword>
<feature type="domain" description="Solute-binding protein family 5" evidence="6">
    <location>
        <begin position="108"/>
        <end position="394"/>
    </location>
</feature>
<evidence type="ECO:0000313" key="8">
    <source>
        <dbReference type="Proteomes" id="UP000094378"/>
    </source>
</evidence>
<dbReference type="Pfam" id="PF00496">
    <property type="entry name" value="SBP_bac_5"/>
    <property type="match status" value="1"/>
</dbReference>
<evidence type="ECO:0000256" key="4">
    <source>
        <dbReference type="ARBA" id="ARBA00022729"/>
    </source>
</evidence>
<keyword evidence="4 5" id="KW-0732">Signal</keyword>
<evidence type="ECO:0000256" key="1">
    <source>
        <dbReference type="ARBA" id="ARBA00004193"/>
    </source>
</evidence>
<dbReference type="Gene3D" id="3.10.105.10">
    <property type="entry name" value="Dipeptide-binding Protein, Domain 3"/>
    <property type="match status" value="1"/>
</dbReference>
<dbReference type="EMBL" id="CP017015">
    <property type="protein sequence ID" value="AOG60460.1"/>
    <property type="molecule type" value="Genomic_DNA"/>
</dbReference>
<dbReference type="InterPro" id="IPR000914">
    <property type="entry name" value="SBP_5_dom"/>
</dbReference>
<dbReference type="GO" id="GO:0005886">
    <property type="term" value="C:plasma membrane"/>
    <property type="evidence" value="ECO:0007669"/>
    <property type="project" value="UniProtKB-SubCell"/>
</dbReference>
<dbReference type="PROSITE" id="PS01040">
    <property type="entry name" value="SBP_BACTERIAL_5"/>
    <property type="match status" value="1"/>
</dbReference>
<keyword evidence="8" id="KW-1185">Reference proteome</keyword>
<dbReference type="OrthoDB" id="9801912at2"/>
<dbReference type="GO" id="GO:0015833">
    <property type="term" value="P:peptide transport"/>
    <property type="evidence" value="ECO:0007669"/>
    <property type="project" value="TreeGrafter"/>
</dbReference>
<evidence type="ECO:0000313" key="7">
    <source>
        <dbReference type="EMBL" id="AOG60460.1"/>
    </source>
</evidence>
<dbReference type="Proteomes" id="UP000094378">
    <property type="component" value="Chromosome"/>
</dbReference>
<evidence type="ECO:0000259" key="6">
    <source>
        <dbReference type="Pfam" id="PF00496"/>
    </source>
</evidence>
<dbReference type="AlphaFoldDB" id="A0A1B3SKL1"/>
<proteinExistence type="inferred from homology"/>
<dbReference type="RefSeq" id="WP_069116416.1">
    <property type="nucleotide sequence ID" value="NZ_CP017015.1"/>
</dbReference>
<accession>A0A1B3SKL1</accession>
<sequence>MFLTSKRLLASLSAISGLSLVSASVISCGFSLDKILNKEMPIDTYITTYKATPTSWNTAYTFEPINQNILANTSATSLGVDEYGRVYGDIYESNLNLSSDRVAINEDTKNDTVFTYKIRDNAKWYKWDGGGETPITVDDFDTAAEFIMRSATTQSQVTTLWLNFIKGAKEINDYLKEHTDASWYEAKTHAGNGGFGLTFDKNKKTVTYTLNKSAPYFESLLCYAAFSPIHVDGDRKTMSNTGDFKVPYYSGAYLPKEVISQNSMVLEKNENYWFKDLVTIKKIKYLYTSTKATTSTDRELFEAGNLSGFLVNNGDNQGWDRYIGSDIYHPTFSHVYDTPVIDSVSTSSLFFNTYNTLIDTGSEEEKQTAIKASKLLQNLNTRLWISTKLDRSVLIKYYSEKFDGGSDVSKMLRNVFTAPGVGIDSDGTDYYKYVEKQLQKTISSNSGNAETKIDLSDGVDAYKDKAQMYTGKTDEEILKQLKEYMLKEKIITNESDKFTLRVLLNPADNLTLNPKAINMYDRFNQIEGNPIQIKPVENVFEADQYVDLSNKGSFDLYNGNWWPDYADPGTFLNTLLVNGDNSYTTGTLRTFDYDASQKKYSVKNIIKSSASDEYAKNYQSYNDSIISIDQNESNIKKRYEKFAEQEANYLYKNFFLMPFYIRSAPKNYSVSYVVPYTTNYAFTYGSSALKDWSKILNNKVVSLEESEKQKQRGLDYKQEILNDKDKRKKDDINERNHILFKNS</sequence>
<dbReference type="GO" id="GO:1904680">
    <property type="term" value="F:peptide transmembrane transporter activity"/>
    <property type="evidence" value="ECO:0007669"/>
    <property type="project" value="TreeGrafter"/>
</dbReference>
<evidence type="ECO:0000256" key="3">
    <source>
        <dbReference type="ARBA" id="ARBA00022448"/>
    </source>
</evidence>
<dbReference type="SUPFAM" id="SSF53850">
    <property type="entry name" value="Periplasmic binding protein-like II"/>
    <property type="match status" value="1"/>
</dbReference>
<evidence type="ECO:0000256" key="2">
    <source>
        <dbReference type="ARBA" id="ARBA00005695"/>
    </source>
</evidence>
<dbReference type="Gene3D" id="3.40.190.10">
    <property type="entry name" value="Periplasmic binding protein-like II"/>
    <property type="match status" value="1"/>
</dbReference>
<dbReference type="InterPro" id="IPR039424">
    <property type="entry name" value="SBP_5"/>
</dbReference>
<dbReference type="PROSITE" id="PS51257">
    <property type="entry name" value="PROKAR_LIPOPROTEIN"/>
    <property type="match status" value="1"/>
</dbReference>
<evidence type="ECO:0000256" key="5">
    <source>
        <dbReference type="SAM" id="SignalP"/>
    </source>
</evidence>
<dbReference type="Gene3D" id="3.90.76.10">
    <property type="entry name" value="Dipeptide-binding Protein, Domain 1"/>
    <property type="match status" value="1"/>
</dbReference>
<feature type="chain" id="PRO_5008554098" evidence="5">
    <location>
        <begin position="24"/>
        <end position="743"/>
    </location>
</feature>
<dbReference type="STRING" id="216938.SHELI_v1c05090"/>
<dbReference type="InterPro" id="IPR023765">
    <property type="entry name" value="SBP_5_CS"/>
</dbReference>